<dbReference type="PANTHER" id="PTHR11820">
    <property type="entry name" value="ACYLPYRUVASE"/>
    <property type="match status" value="1"/>
</dbReference>
<keyword evidence="3" id="KW-0378">Hydrolase</keyword>
<dbReference type="Proteomes" id="UP001243420">
    <property type="component" value="Chromosome"/>
</dbReference>
<dbReference type="RefSeq" id="WP_279967275.1">
    <property type="nucleotide sequence ID" value="NZ_CP122537.1"/>
</dbReference>
<evidence type="ECO:0000313" key="4">
    <source>
        <dbReference type="Proteomes" id="UP001243420"/>
    </source>
</evidence>
<dbReference type="InterPro" id="IPR036663">
    <property type="entry name" value="Fumarylacetoacetase_C_sf"/>
</dbReference>
<evidence type="ECO:0000313" key="3">
    <source>
        <dbReference type="EMBL" id="WGH80215.1"/>
    </source>
</evidence>
<gene>
    <name evidence="3" type="ORF">P8627_08105</name>
</gene>
<proteinExistence type="predicted"/>
<dbReference type="SUPFAM" id="SSF56529">
    <property type="entry name" value="FAH"/>
    <property type="match status" value="1"/>
</dbReference>
<dbReference type="GO" id="GO:0016787">
    <property type="term" value="F:hydrolase activity"/>
    <property type="evidence" value="ECO:0007669"/>
    <property type="project" value="UniProtKB-KW"/>
</dbReference>
<name>A0ABY8LFZ6_9RHOB</name>
<evidence type="ECO:0000256" key="1">
    <source>
        <dbReference type="ARBA" id="ARBA00022723"/>
    </source>
</evidence>
<evidence type="ECO:0000259" key="2">
    <source>
        <dbReference type="Pfam" id="PF01557"/>
    </source>
</evidence>
<keyword evidence="4" id="KW-1185">Reference proteome</keyword>
<protein>
    <submittedName>
        <fullName evidence="3">Fumarylacetoacetate hydrolase family protein</fullName>
    </submittedName>
</protein>
<dbReference type="InterPro" id="IPR011234">
    <property type="entry name" value="Fumarylacetoacetase-like_C"/>
</dbReference>
<dbReference type="PANTHER" id="PTHR11820:SF90">
    <property type="entry name" value="FLUTATHIONE S-TRANSFERASE"/>
    <property type="match status" value="1"/>
</dbReference>
<keyword evidence="1" id="KW-0479">Metal-binding</keyword>
<dbReference type="EMBL" id="CP122537">
    <property type="protein sequence ID" value="WGH80215.1"/>
    <property type="molecule type" value="Genomic_DNA"/>
</dbReference>
<sequence length="231" mass="24374">MSYVIPPPEPPSLAVAGRAARFPIRRVFCVGRNYAAHAREMGKDPDREPPFFFMKPGDSVVPAAGVIPYPPETAELHHEVELVVALAAGGRDLSPAQEAGAIWGATVGIDLTRRDLQGAAKAAGRPWDWGKGFDASAPMAPLVPIAEVPALDRGGIWLEVNGTPRQRGDLSEMIWPVLEHVAIISRSMALAPGDLVMTGTPAGVGPLQPGDRVRAGIDGLAELSFEIGARG</sequence>
<accession>A0ABY8LFZ6</accession>
<dbReference type="Gene3D" id="3.90.850.10">
    <property type="entry name" value="Fumarylacetoacetase-like, C-terminal domain"/>
    <property type="match status" value="1"/>
</dbReference>
<reference evidence="3 4" key="1">
    <citation type="submission" date="2023-04" db="EMBL/GenBank/DDBJ databases">
        <title>Jannaschia ovalis sp. nov., a marine bacterium isolated from sea tidal flat.</title>
        <authorList>
            <person name="Kwon D.Y."/>
            <person name="Kim J.-J."/>
        </authorList>
    </citation>
    <scope>NUCLEOTIDE SEQUENCE [LARGE SCALE GENOMIC DNA]</scope>
    <source>
        <strain evidence="3 4">GRR-S6-38</strain>
    </source>
</reference>
<dbReference type="Pfam" id="PF01557">
    <property type="entry name" value="FAA_hydrolase"/>
    <property type="match status" value="1"/>
</dbReference>
<organism evidence="3 4">
    <name type="scientific">Jannaschia ovalis</name>
    <dbReference type="NCBI Taxonomy" id="3038773"/>
    <lineage>
        <taxon>Bacteria</taxon>
        <taxon>Pseudomonadati</taxon>
        <taxon>Pseudomonadota</taxon>
        <taxon>Alphaproteobacteria</taxon>
        <taxon>Rhodobacterales</taxon>
        <taxon>Roseobacteraceae</taxon>
        <taxon>Jannaschia</taxon>
    </lineage>
</organism>
<feature type="domain" description="Fumarylacetoacetase-like C-terminal" evidence="2">
    <location>
        <begin position="27"/>
        <end position="224"/>
    </location>
</feature>